<dbReference type="PANTHER" id="PTHR11808">
    <property type="entry name" value="TRANS-SULFURATION ENZYME FAMILY MEMBER"/>
    <property type="match status" value="1"/>
</dbReference>
<dbReference type="SUPFAM" id="SSF53383">
    <property type="entry name" value="PLP-dependent transferases"/>
    <property type="match status" value="1"/>
</dbReference>
<protein>
    <recommendedName>
        <fullName evidence="3">O-succinylhomoserine sulfhydrylase</fullName>
        <shortName evidence="3">OSH sulfhydrylase</shortName>
        <shortName evidence="3">OSHS sulfhydrylase</shortName>
        <ecNumber evidence="3">2.5.1.-</ecNumber>
    </recommendedName>
</protein>
<evidence type="ECO:0000256" key="3">
    <source>
        <dbReference type="HAMAP-Rule" id="MF_02056"/>
    </source>
</evidence>
<dbReference type="GO" id="GO:0030170">
    <property type="term" value="F:pyridoxal phosphate binding"/>
    <property type="evidence" value="ECO:0007669"/>
    <property type="project" value="UniProtKB-UniRule"/>
</dbReference>
<dbReference type="InterPro" id="IPR006234">
    <property type="entry name" value="O-succ-hSer_sulfhydrylase"/>
</dbReference>
<gene>
    <name evidence="3" type="primary">metZ</name>
    <name evidence="7" type="ORF">SAMN05421747_103258</name>
</gene>
<reference evidence="7 8" key="1">
    <citation type="submission" date="2016-10" db="EMBL/GenBank/DDBJ databases">
        <authorList>
            <person name="de Groot N.N."/>
        </authorList>
    </citation>
    <scope>NUCLEOTIDE SEQUENCE [LARGE SCALE GENOMIC DNA]</scope>
    <source>
        <strain evidence="7 8">DSM 22900</strain>
    </source>
</reference>
<feature type="region of interest" description="Disordered" evidence="6">
    <location>
        <begin position="352"/>
        <end position="372"/>
    </location>
</feature>
<feature type="compositionally biased region" description="Polar residues" evidence="6">
    <location>
        <begin position="352"/>
        <end position="364"/>
    </location>
</feature>
<feature type="modified residue" description="N6-(pyridoxal phosphate)lysine" evidence="3 4">
    <location>
        <position position="220"/>
    </location>
</feature>
<dbReference type="InterPro" id="IPR015422">
    <property type="entry name" value="PyrdxlP-dep_Trfase_small"/>
</dbReference>
<dbReference type="Gene3D" id="3.40.640.10">
    <property type="entry name" value="Type I PLP-dependent aspartate aminotransferase-like (Major domain)"/>
    <property type="match status" value="1"/>
</dbReference>
<evidence type="ECO:0000313" key="8">
    <source>
        <dbReference type="Proteomes" id="UP000199577"/>
    </source>
</evidence>
<dbReference type="STRING" id="623281.SAMN05421747_103258"/>
<dbReference type="PIRSF" id="PIRSF001434">
    <property type="entry name" value="CGS"/>
    <property type="match status" value="1"/>
</dbReference>
<evidence type="ECO:0000256" key="5">
    <source>
        <dbReference type="RuleBase" id="RU362118"/>
    </source>
</evidence>
<dbReference type="Proteomes" id="UP000199577">
    <property type="component" value="Unassembled WGS sequence"/>
</dbReference>
<dbReference type="InterPro" id="IPR015421">
    <property type="entry name" value="PyrdxlP-dep_Trfase_major"/>
</dbReference>
<comment type="similarity">
    <text evidence="3">Belongs to the trans-sulfuration enzymes family. MetZ subfamily.</text>
</comment>
<dbReference type="GO" id="GO:0071266">
    <property type="term" value="P:'de novo' L-methionine biosynthetic process"/>
    <property type="evidence" value="ECO:0007669"/>
    <property type="project" value="UniProtKB-UniRule"/>
</dbReference>
<dbReference type="EC" id="2.5.1.-" evidence="3"/>
<keyword evidence="3" id="KW-0486">Methionine biosynthesis</keyword>
<name>A0A1I1G6D0_9SPHI</name>
<comment type="function">
    <text evidence="3">Catalyzes the formation of L-homocysteine from O-succinyl-L-homoserine (OSHS) and hydrogen sulfide.</text>
</comment>
<keyword evidence="8" id="KW-1185">Reference proteome</keyword>
<evidence type="ECO:0000256" key="1">
    <source>
        <dbReference type="ARBA" id="ARBA00001933"/>
    </source>
</evidence>
<evidence type="ECO:0000256" key="6">
    <source>
        <dbReference type="SAM" id="MobiDB-lite"/>
    </source>
</evidence>
<keyword evidence="3" id="KW-0028">Amino-acid biosynthesis</keyword>
<dbReference type="AlphaFoldDB" id="A0A1I1G6D0"/>
<dbReference type="GO" id="GO:0019346">
    <property type="term" value="P:transsulfuration"/>
    <property type="evidence" value="ECO:0007669"/>
    <property type="project" value="InterPro"/>
</dbReference>
<dbReference type="InterPro" id="IPR000277">
    <property type="entry name" value="Cys/Met-Metab_PyrdxlP-dep_enz"/>
</dbReference>
<sequence length="404" mass="45177">MHITPTLAKFVRLNFDMNEQTKAIREQADRSLYREHAVPLYLTSSFIFDSAEQGRAIFAEEEEGNVYSRYSNPNTTEFINKVCDLEGAEAGLAFSSGMAAVFASFAALLRSGDHVVACRAIFGSTHQLITKLFPRWGITSTYVDASEPEAWEKAIQPNTRMIFLETPSNPGLELVDLEWLGRFKEKYPNIILNVDNCFATPYLQKPMRYGFDLVSHSATKYMDGQGRVLGGVVVGKKALIDELMFFIRHTGPALSPFNAWVLSKSIETLGLRMDRHCSNALRVAEELEQHPQVMQVRYPFLPSHPQYHLAKKQMKAGGGIVTFVVKDGFEQAKRFLDALQMIRITSNLGDSRSIATHPASTTHSKLTEEERQQLGIQPGSIRISVGLEDAEDIIADIVQALNNS</sequence>
<comment type="subunit">
    <text evidence="3">Homotetramer.</text>
</comment>
<dbReference type="PANTHER" id="PTHR11808:SF80">
    <property type="entry name" value="CYSTATHIONINE GAMMA-LYASE"/>
    <property type="match status" value="1"/>
</dbReference>
<dbReference type="GO" id="GO:0016846">
    <property type="term" value="F:carbon-sulfur lyase activity"/>
    <property type="evidence" value="ECO:0007669"/>
    <property type="project" value="TreeGrafter"/>
</dbReference>
<comment type="pathway">
    <text evidence="3">Amino-acid biosynthesis; L-methionine biosynthesis via de novo pathway; L-homocysteine from O-succinyl-L-homoserine: step 1/1.</text>
</comment>
<dbReference type="GO" id="GO:0005737">
    <property type="term" value="C:cytoplasm"/>
    <property type="evidence" value="ECO:0007669"/>
    <property type="project" value="TreeGrafter"/>
</dbReference>
<dbReference type="CDD" id="cd00614">
    <property type="entry name" value="CGS_like"/>
    <property type="match status" value="1"/>
</dbReference>
<keyword evidence="2 3" id="KW-0663">Pyridoxal phosphate</keyword>
<comment type="cofactor">
    <cofactor evidence="1 3 5">
        <name>pyridoxal 5'-phosphate</name>
        <dbReference type="ChEBI" id="CHEBI:597326"/>
    </cofactor>
</comment>
<keyword evidence="3" id="KW-0808">Transferase</keyword>
<evidence type="ECO:0000256" key="2">
    <source>
        <dbReference type="ARBA" id="ARBA00022898"/>
    </source>
</evidence>
<evidence type="ECO:0000256" key="4">
    <source>
        <dbReference type="PIRSR" id="PIRSR001434-2"/>
    </source>
</evidence>
<accession>A0A1I1G6D0</accession>
<dbReference type="Pfam" id="PF01053">
    <property type="entry name" value="Cys_Met_Meta_PP"/>
    <property type="match status" value="1"/>
</dbReference>
<dbReference type="GO" id="GO:0071268">
    <property type="term" value="P:homocysteine biosynthetic process"/>
    <property type="evidence" value="ECO:0007669"/>
    <property type="project" value="InterPro"/>
</dbReference>
<dbReference type="InterPro" id="IPR054542">
    <property type="entry name" value="Cys_met_metab_PP"/>
</dbReference>
<dbReference type="FunFam" id="3.90.1150.10:FF:000033">
    <property type="entry name" value="Cystathionine gamma-synthase"/>
    <property type="match status" value="1"/>
</dbReference>
<dbReference type="HAMAP" id="MF_02056">
    <property type="entry name" value="MetZ"/>
    <property type="match status" value="1"/>
</dbReference>
<dbReference type="Gene3D" id="3.90.1150.10">
    <property type="entry name" value="Aspartate Aminotransferase, domain 1"/>
    <property type="match status" value="1"/>
</dbReference>
<dbReference type="InterPro" id="IPR015424">
    <property type="entry name" value="PyrdxlP-dep_Trfase"/>
</dbReference>
<dbReference type="EMBL" id="FOLL01000003">
    <property type="protein sequence ID" value="SFC04770.1"/>
    <property type="molecule type" value="Genomic_DNA"/>
</dbReference>
<comment type="catalytic activity">
    <reaction evidence="3">
        <text>O-succinyl-L-homoserine + hydrogen sulfide = L-homocysteine + succinate</text>
        <dbReference type="Rhea" id="RHEA:27826"/>
        <dbReference type="ChEBI" id="CHEBI:29919"/>
        <dbReference type="ChEBI" id="CHEBI:30031"/>
        <dbReference type="ChEBI" id="CHEBI:57661"/>
        <dbReference type="ChEBI" id="CHEBI:58199"/>
    </reaction>
</comment>
<dbReference type="FunFam" id="3.40.640.10:FF:000046">
    <property type="entry name" value="Cystathionine gamma-lyase"/>
    <property type="match status" value="1"/>
</dbReference>
<evidence type="ECO:0000313" key="7">
    <source>
        <dbReference type="EMBL" id="SFC04770.1"/>
    </source>
</evidence>
<proteinExistence type="inferred from homology"/>
<dbReference type="GO" id="GO:0016765">
    <property type="term" value="F:transferase activity, transferring alkyl or aryl (other than methyl) groups"/>
    <property type="evidence" value="ECO:0007669"/>
    <property type="project" value="UniProtKB-UniRule"/>
</dbReference>
<organism evidence="7 8">
    <name type="scientific">Parapedobacter composti</name>
    <dbReference type="NCBI Taxonomy" id="623281"/>
    <lineage>
        <taxon>Bacteria</taxon>
        <taxon>Pseudomonadati</taxon>
        <taxon>Bacteroidota</taxon>
        <taxon>Sphingobacteriia</taxon>
        <taxon>Sphingobacteriales</taxon>
        <taxon>Sphingobacteriaceae</taxon>
        <taxon>Parapedobacter</taxon>
    </lineage>
</organism>
<dbReference type="PROSITE" id="PS00868">
    <property type="entry name" value="CYS_MET_METAB_PP"/>
    <property type="match status" value="1"/>
</dbReference>
<dbReference type="UniPathway" id="UPA00051">
    <property type="reaction ID" value="UER00449"/>
</dbReference>